<dbReference type="AlphaFoldDB" id="A0A653BQQ1"/>
<dbReference type="InterPro" id="IPR036291">
    <property type="entry name" value="NAD(P)-bd_dom_sf"/>
</dbReference>
<dbReference type="InterPro" id="IPR001509">
    <property type="entry name" value="Epimerase_deHydtase"/>
</dbReference>
<gene>
    <name evidence="2" type="ORF">CALMAC_LOCUS2996</name>
</gene>
<evidence type="ECO:0000259" key="1">
    <source>
        <dbReference type="Pfam" id="PF01370"/>
    </source>
</evidence>
<keyword evidence="3" id="KW-1185">Reference proteome</keyword>
<dbReference type="EMBL" id="CAACVG010003895">
    <property type="protein sequence ID" value="VEN37938.1"/>
    <property type="molecule type" value="Genomic_DNA"/>
</dbReference>
<dbReference type="Proteomes" id="UP000410492">
    <property type="component" value="Unassembled WGS sequence"/>
</dbReference>
<dbReference type="Gene3D" id="3.40.50.720">
    <property type="entry name" value="NAD(P)-binding Rossmann-like Domain"/>
    <property type="match status" value="1"/>
</dbReference>
<feature type="domain" description="NAD-dependent epimerase/dehydratase" evidence="1">
    <location>
        <begin position="6"/>
        <end position="231"/>
    </location>
</feature>
<dbReference type="PANTHER" id="PTHR43245">
    <property type="entry name" value="BIFUNCTIONAL POLYMYXIN RESISTANCE PROTEIN ARNA"/>
    <property type="match status" value="1"/>
</dbReference>
<proteinExistence type="predicted"/>
<accession>A0A653BQQ1</accession>
<dbReference type="InterPro" id="IPR050177">
    <property type="entry name" value="Lipid_A_modif_metabolic_enz"/>
</dbReference>
<organism evidence="2 3">
    <name type="scientific">Callosobruchus maculatus</name>
    <name type="common">Southern cowpea weevil</name>
    <name type="synonym">Pulse bruchid</name>
    <dbReference type="NCBI Taxonomy" id="64391"/>
    <lineage>
        <taxon>Eukaryota</taxon>
        <taxon>Metazoa</taxon>
        <taxon>Ecdysozoa</taxon>
        <taxon>Arthropoda</taxon>
        <taxon>Hexapoda</taxon>
        <taxon>Insecta</taxon>
        <taxon>Pterygota</taxon>
        <taxon>Neoptera</taxon>
        <taxon>Endopterygota</taxon>
        <taxon>Coleoptera</taxon>
        <taxon>Polyphaga</taxon>
        <taxon>Cucujiformia</taxon>
        <taxon>Chrysomeloidea</taxon>
        <taxon>Chrysomelidae</taxon>
        <taxon>Bruchinae</taxon>
        <taxon>Bruchini</taxon>
        <taxon>Callosobruchus</taxon>
    </lineage>
</organism>
<dbReference type="Pfam" id="PF01370">
    <property type="entry name" value="Epimerase"/>
    <property type="match status" value="1"/>
</dbReference>
<sequence>MSMPNVLILGGCGFIGRNLVGYLVNKKLAGTIRVVDKVPPQVAWLNKTHAEAFNNDLVEFKSANLINPESCKNAFKTAEDMQWDLVINCAGETKPGQTDPVYQEGILKLSLNCANEAAKHKVKHYVELSSGNMHSSDKVPHKEDGPVEPWTYVAKWKKQVEDQLSDIPDLPYTILRLPVVYGIGDKTGLMPRIMAAAIYKKLGETMKLLWNSDLKLSTVHVDDIYNVVDCADSTQGSVSTILADLFDIRVDYYGNIVSTVVDLVGAADDANDKHLAPWAEACRRDGILNTPLSPHMDPEIGREQTATTRIYAICS</sequence>
<dbReference type="OrthoDB" id="16464at2759"/>
<name>A0A653BQQ1_CALMS</name>
<protein>
    <recommendedName>
        <fullName evidence="1">NAD-dependent epimerase/dehydratase domain-containing protein</fullName>
    </recommendedName>
</protein>
<evidence type="ECO:0000313" key="2">
    <source>
        <dbReference type="EMBL" id="VEN37938.1"/>
    </source>
</evidence>
<reference evidence="2 3" key="1">
    <citation type="submission" date="2019-01" db="EMBL/GenBank/DDBJ databases">
        <authorList>
            <person name="Sayadi A."/>
        </authorList>
    </citation>
    <scope>NUCLEOTIDE SEQUENCE [LARGE SCALE GENOMIC DNA]</scope>
</reference>
<dbReference type="PANTHER" id="PTHR43245:SF11">
    <property type="entry name" value="LD23561P"/>
    <property type="match status" value="1"/>
</dbReference>
<dbReference type="SUPFAM" id="SSF51735">
    <property type="entry name" value="NAD(P)-binding Rossmann-fold domains"/>
    <property type="match status" value="1"/>
</dbReference>
<evidence type="ECO:0000313" key="3">
    <source>
        <dbReference type="Proteomes" id="UP000410492"/>
    </source>
</evidence>